<evidence type="ECO:0000256" key="12">
    <source>
        <dbReference type="ARBA" id="ARBA00083231"/>
    </source>
</evidence>
<evidence type="ECO:0000256" key="15">
    <source>
        <dbReference type="SAM" id="SignalP"/>
    </source>
</evidence>
<dbReference type="InterPro" id="IPR050288">
    <property type="entry name" value="Cellulose_deg_GH3"/>
</dbReference>
<keyword evidence="8" id="KW-0326">Glycosidase</keyword>
<keyword evidence="5" id="KW-0378">Hydrolase</keyword>
<dbReference type="SUPFAM" id="SSF52279">
    <property type="entry name" value="Beta-D-glucan exohydrolase, C-terminal domain"/>
    <property type="match status" value="1"/>
</dbReference>
<sequence length="876" mass="94903">MTLLKSLLTTPALLTQLTDLTADPRTQIDQRQTELAYSPPQYPSPWVDPDAVGWEDAYAKAKAFVSQLTLLEKVNLTTGVGWESEVCVGNVGTVPRLGLNSYCMQDSPVGIRFADWVSVFPSGQTTAATFDRGLIYQRGLAMGQENRAKGVNALLGPVGGPLGRAPAGGRNWEGFSPDPVLTGVGMAETIKGIQDAGVIATAKHFIVQEQEHFRQAGEARSYHYNITESLSSNVDDRTLHELYLWPFADAVRAGVGAVMCSYNLINNSYGCQNSKLLNDILKGELGFQGFVMSDWQAQHTGSASIVAGLDMSMPGDTAFNTGLSFWGTNLTLAVLNGTVPRYRIDDAALRIMSAYFKVGLTLDEPRPSFSSWSKDTFGYVHAYVKKGWQQINWHVDVRDEHADVIREVAAKGTVLLKNTGSLPLNKPKFLAVIGEDAGPNLYGPNGCANRGCDNGTLAMGWGSGTADFPYLITPDTALQNQALADGTRYESILDNYANSQIKSLVTQAYSTAIVFVNADSGEGFINIDGNEGDRKNLTLWNNGDNLIKTVASLNNNTIVVIHSVGPTLVTDWYNNPNITAIVWAGLSGQESGNSLVDVLYGKVNPAGRTPFTWGATRESYGADILTEANNGQGSPQQNFTEGVFIDYRYFDKTNTTPIYEFGHGLSYTTFSYSNLQVTQGNTSKYVPTRGHTAAAPIIGPANYSTDLNDYLFPSNWSYVDKYIYPYLNTSSSAAAASKDPYYGETADQFLPPNATSSSPIAYPPASGRSTPGGNPQLYDVLYTVTADITNTGSLAGDEVPQLYVSLGGPGDPPVQLRGFDRIAVEPGETATFRAELTRRDLSSWDVVSQNWVISSHPKTVYVGRSSRKLDLRATLS</sequence>
<feature type="signal peptide" evidence="15">
    <location>
        <begin position="1"/>
        <end position="22"/>
    </location>
</feature>
<evidence type="ECO:0000256" key="14">
    <source>
        <dbReference type="SAM" id="MobiDB-lite"/>
    </source>
</evidence>
<comment type="catalytic activity">
    <reaction evidence="1">
        <text>Hydrolysis of terminal, non-reducing beta-D-glucosyl residues with release of beta-D-glucose.</text>
        <dbReference type="EC" id="3.2.1.21"/>
    </reaction>
</comment>
<dbReference type="GO" id="GO:0008422">
    <property type="term" value="F:beta-glucosidase activity"/>
    <property type="evidence" value="ECO:0007669"/>
    <property type="project" value="UniProtKB-EC"/>
</dbReference>
<dbReference type="InterPro" id="IPR013783">
    <property type="entry name" value="Ig-like_fold"/>
</dbReference>
<dbReference type="AlphaFoldDB" id="A0A423XLN0"/>
<evidence type="ECO:0000256" key="7">
    <source>
        <dbReference type="ARBA" id="ARBA00023277"/>
    </source>
</evidence>
<keyword evidence="6" id="KW-0325">Glycoprotein</keyword>
<dbReference type="FunFam" id="3.20.20.300:FF:000002">
    <property type="entry name" value="Probable beta-glucosidase"/>
    <property type="match status" value="1"/>
</dbReference>
<protein>
    <recommendedName>
        <fullName evidence="10">Beta-glucosidase cel3A</fullName>
        <ecNumber evidence="4">3.2.1.21</ecNumber>
    </recommendedName>
    <alternativeName>
        <fullName evidence="11">Beta-D-glucoside glucohydrolase cel3A</fullName>
    </alternativeName>
    <alternativeName>
        <fullName evidence="13">Cellobiase cel3A</fullName>
    </alternativeName>
    <alternativeName>
        <fullName evidence="12">Gentiobiase cel3A</fullName>
    </alternativeName>
</protein>
<dbReference type="PANTHER" id="PTHR42715">
    <property type="entry name" value="BETA-GLUCOSIDASE"/>
    <property type="match status" value="1"/>
</dbReference>
<dbReference type="PRINTS" id="PR00133">
    <property type="entry name" value="GLHYDRLASE3"/>
</dbReference>
<name>A0A423XLN0_9PEZI</name>
<evidence type="ECO:0000256" key="4">
    <source>
        <dbReference type="ARBA" id="ARBA00012744"/>
    </source>
</evidence>
<dbReference type="InterPro" id="IPR026891">
    <property type="entry name" value="Fn3-like"/>
</dbReference>
<gene>
    <name evidence="17" type="ORF">VPNG_00842</name>
</gene>
<proteinExistence type="inferred from homology"/>
<evidence type="ECO:0000256" key="6">
    <source>
        <dbReference type="ARBA" id="ARBA00023180"/>
    </source>
</evidence>
<evidence type="ECO:0000256" key="3">
    <source>
        <dbReference type="ARBA" id="ARBA00005336"/>
    </source>
</evidence>
<dbReference type="Proteomes" id="UP000285146">
    <property type="component" value="Unassembled WGS sequence"/>
</dbReference>
<comment type="similarity">
    <text evidence="3">Belongs to the glycosyl hydrolase 3 family.</text>
</comment>
<dbReference type="PANTHER" id="PTHR42715:SF29">
    <property type="entry name" value="BETA-GLUCOSIDASE A-RELATED"/>
    <property type="match status" value="1"/>
</dbReference>
<dbReference type="EC" id="3.2.1.21" evidence="4"/>
<evidence type="ECO:0000256" key="11">
    <source>
        <dbReference type="ARBA" id="ARBA00078013"/>
    </source>
</evidence>
<comment type="pathway">
    <text evidence="2">Glycan metabolism; cellulose degradation.</text>
</comment>
<reference evidence="17 18" key="1">
    <citation type="submission" date="2015-09" db="EMBL/GenBank/DDBJ databases">
        <title>Host preference determinants of Valsa canker pathogens revealed by comparative genomics.</title>
        <authorList>
            <person name="Yin Z."/>
            <person name="Huang L."/>
        </authorList>
    </citation>
    <scope>NUCLEOTIDE SEQUENCE [LARGE SCALE GENOMIC DNA]</scope>
    <source>
        <strain evidence="17 18">SXYLt</strain>
    </source>
</reference>
<dbReference type="STRING" id="1230097.A0A423XLN0"/>
<dbReference type="SMART" id="SM01217">
    <property type="entry name" value="Fn3_like"/>
    <property type="match status" value="1"/>
</dbReference>
<dbReference type="InterPro" id="IPR001764">
    <property type="entry name" value="Glyco_hydro_3_N"/>
</dbReference>
<dbReference type="SUPFAM" id="SSF51445">
    <property type="entry name" value="(Trans)glycosidases"/>
    <property type="match status" value="1"/>
</dbReference>
<dbReference type="InParanoid" id="A0A423XLN0"/>
<dbReference type="FunFam" id="3.40.50.1700:FF:000003">
    <property type="entry name" value="Probable beta-glucosidase"/>
    <property type="match status" value="1"/>
</dbReference>
<comment type="caution">
    <text evidence="17">The sequence shown here is derived from an EMBL/GenBank/DDBJ whole genome shotgun (WGS) entry which is preliminary data.</text>
</comment>
<dbReference type="Pfam" id="PF01915">
    <property type="entry name" value="Glyco_hydro_3_C"/>
    <property type="match status" value="1"/>
</dbReference>
<dbReference type="EMBL" id="LKEB01000002">
    <property type="protein sequence ID" value="ROW17413.1"/>
    <property type="molecule type" value="Genomic_DNA"/>
</dbReference>
<dbReference type="Pfam" id="PF14310">
    <property type="entry name" value="Fn3-like"/>
    <property type="match status" value="1"/>
</dbReference>
<evidence type="ECO:0000256" key="2">
    <source>
        <dbReference type="ARBA" id="ARBA00004987"/>
    </source>
</evidence>
<keyword evidence="9" id="KW-0624">Polysaccharide degradation</keyword>
<dbReference type="InterPro" id="IPR036962">
    <property type="entry name" value="Glyco_hydro_3_N_sf"/>
</dbReference>
<evidence type="ECO:0000256" key="10">
    <source>
        <dbReference type="ARBA" id="ARBA00070030"/>
    </source>
</evidence>
<dbReference type="InterPro" id="IPR017853">
    <property type="entry name" value="GH"/>
</dbReference>
<evidence type="ECO:0000313" key="17">
    <source>
        <dbReference type="EMBL" id="ROW17413.1"/>
    </source>
</evidence>
<evidence type="ECO:0000256" key="8">
    <source>
        <dbReference type="ARBA" id="ARBA00023295"/>
    </source>
</evidence>
<dbReference type="OrthoDB" id="416222at2759"/>
<dbReference type="Gene3D" id="3.20.20.300">
    <property type="entry name" value="Glycoside hydrolase, family 3, N-terminal domain"/>
    <property type="match status" value="1"/>
</dbReference>
<dbReference type="InterPro" id="IPR002772">
    <property type="entry name" value="Glyco_hydro_3_C"/>
</dbReference>
<evidence type="ECO:0000256" key="13">
    <source>
        <dbReference type="ARBA" id="ARBA00083611"/>
    </source>
</evidence>
<evidence type="ECO:0000256" key="9">
    <source>
        <dbReference type="ARBA" id="ARBA00023326"/>
    </source>
</evidence>
<dbReference type="GO" id="GO:0009251">
    <property type="term" value="P:glucan catabolic process"/>
    <property type="evidence" value="ECO:0007669"/>
    <property type="project" value="TreeGrafter"/>
</dbReference>
<keyword evidence="15" id="KW-0732">Signal</keyword>
<evidence type="ECO:0000259" key="16">
    <source>
        <dbReference type="SMART" id="SM01217"/>
    </source>
</evidence>
<organism evidence="17 18">
    <name type="scientific">Cytospora leucostoma</name>
    <dbReference type="NCBI Taxonomy" id="1230097"/>
    <lineage>
        <taxon>Eukaryota</taxon>
        <taxon>Fungi</taxon>
        <taxon>Dikarya</taxon>
        <taxon>Ascomycota</taxon>
        <taxon>Pezizomycotina</taxon>
        <taxon>Sordariomycetes</taxon>
        <taxon>Sordariomycetidae</taxon>
        <taxon>Diaporthales</taxon>
        <taxon>Cytosporaceae</taxon>
        <taxon>Cytospora</taxon>
    </lineage>
</organism>
<evidence type="ECO:0000313" key="18">
    <source>
        <dbReference type="Proteomes" id="UP000285146"/>
    </source>
</evidence>
<evidence type="ECO:0000256" key="5">
    <source>
        <dbReference type="ARBA" id="ARBA00022801"/>
    </source>
</evidence>
<dbReference type="Pfam" id="PF00933">
    <property type="entry name" value="Glyco_hydro_3"/>
    <property type="match status" value="1"/>
</dbReference>
<evidence type="ECO:0000256" key="1">
    <source>
        <dbReference type="ARBA" id="ARBA00000448"/>
    </source>
</evidence>
<keyword evidence="18" id="KW-1185">Reference proteome</keyword>
<accession>A0A423XLN0</accession>
<dbReference type="Gene3D" id="2.60.40.10">
    <property type="entry name" value="Immunoglobulins"/>
    <property type="match status" value="1"/>
</dbReference>
<keyword evidence="7" id="KW-0119">Carbohydrate metabolism</keyword>
<dbReference type="InterPro" id="IPR036881">
    <property type="entry name" value="Glyco_hydro_3_C_sf"/>
</dbReference>
<feature type="region of interest" description="Disordered" evidence="14">
    <location>
        <begin position="746"/>
        <end position="772"/>
    </location>
</feature>
<dbReference type="Gene3D" id="3.40.50.1700">
    <property type="entry name" value="Glycoside hydrolase family 3 C-terminal domain"/>
    <property type="match status" value="1"/>
</dbReference>
<feature type="chain" id="PRO_5019120494" description="Beta-glucosidase cel3A" evidence="15">
    <location>
        <begin position="23"/>
        <end position="876"/>
    </location>
</feature>
<feature type="domain" description="Fibronectin type III-like" evidence="16">
    <location>
        <begin position="798"/>
        <end position="866"/>
    </location>
</feature>